<dbReference type="Gene3D" id="3.40.140.10">
    <property type="entry name" value="Cytidine Deaminase, domain 2"/>
    <property type="match status" value="1"/>
</dbReference>
<dbReference type="InterPro" id="IPR003786">
    <property type="entry name" value="FdhD"/>
</dbReference>
<keyword evidence="1" id="KW-0963">Cytoplasm</keyword>
<protein>
    <recommendedName>
        <fullName evidence="4">Formate dehydrogenase family accessory protein FdhD</fullName>
    </recommendedName>
</protein>
<name>X1L7A6_9ZZZZ</name>
<dbReference type="HAMAP" id="MF_00187">
    <property type="entry name" value="FdhD"/>
    <property type="match status" value="1"/>
</dbReference>
<dbReference type="Pfam" id="PF02634">
    <property type="entry name" value="FdhD-NarQ"/>
    <property type="match status" value="2"/>
</dbReference>
<dbReference type="GO" id="GO:0006777">
    <property type="term" value="P:Mo-molybdopterin cofactor biosynthetic process"/>
    <property type="evidence" value="ECO:0007669"/>
    <property type="project" value="UniProtKB-KW"/>
</dbReference>
<dbReference type="PANTHER" id="PTHR30592:SF1">
    <property type="entry name" value="SULFUR CARRIER PROTEIN FDHD"/>
    <property type="match status" value="1"/>
</dbReference>
<dbReference type="AlphaFoldDB" id="X1L7A6"/>
<accession>X1L7A6</accession>
<dbReference type="PIRSF" id="PIRSF015626">
    <property type="entry name" value="FdhD"/>
    <property type="match status" value="1"/>
</dbReference>
<reference evidence="3" key="1">
    <citation type="journal article" date="2014" name="Front. Microbiol.">
        <title>High frequency of phylogenetically diverse reductive dehalogenase-homologous genes in deep subseafloor sedimentary metagenomes.</title>
        <authorList>
            <person name="Kawai M."/>
            <person name="Futagami T."/>
            <person name="Toyoda A."/>
            <person name="Takaki Y."/>
            <person name="Nishi S."/>
            <person name="Hori S."/>
            <person name="Arai W."/>
            <person name="Tsubouchi T."/>
            <person name="Morono Y."/>
            <person name="Uchiyama I."/>
            <person name="Ito T."/>
            <person name="Fujiyama A."/>
            <person name="Inagaki F."/>
            <person name="Takami H."/>
        </authorList>
    </citation>
    <scope>NUCLEOTIDE SEQUENCE</scope>
    <source>
        <strain evidence="3">Expedition CK06-06</strain>
    </source>
</reference>
<dbReference type="Gene3D" id="3.10.20.10">
    <property type="match status" value="1"/>
</dbReference>
<proteinExistence type="inferred from homology"/>
<dbReference type="NCBIfam" id="TIGR00129">
    <property type="entry name" value="fdhD_narQ"/>
    <property type="match status" value="1"/>
</dbReference>
<evidence type="ECO:0000313" key="3">
    <source>
        <dbReference type="EMBL" id="GAH98309.1"/>
    </source>
</evidence>
<dbReference type="SUPFAM" id="SSF53927">
    <property type="entry name" value="Cytidine deaminase-like"/>
    <property type="match status" value="1"/>
</dbReference>
<dbReference type="PANTHER" id="PTHR30592">
    <property type="entry name" value="FORMATE DEHYDROGENASE"/>
    <property type="match status" value="1"/>
</dbReference>
<dbReference type="InterPro" id="IPR016193">
    <property type="entry name" value="Cytidine_deaminase-like"/>
</dbReference>
<comment type="caution">
    <text evidence="3">The sequence shown here is derived from an EMBL/GenBank/DDBJ whole genome shotgun (WGS) entry which is preliminary data.</text>
</comment>
<dbReference type="EMBL" id="BARV01001617">
    <property type="protein sequence ID" value="GAH98309.1"/>
    <property type="molecule type" value="Genomic_DNA"/>
</dbReference>
<dbReference type="GO" id="GO:0016783">
    <property type="term" value="F:sulfurtransferase activity"/>
    <property type="evidence" value="ECO:0007669"/>
    <property type="project" value="InterPro"/>
</dbReference>
<organism evidence="3">
    <name type="scientific">marine sediment metagenome</name>
    <dbReference type="NCBI Taxonomy" id="412755"/>
    <lineage>
        <taxon>unclassified sequences</taxon>
        <taxon>metagenomes</taxon>
        <taxon>ecological metagenomes</taxon>
    </lineage>
</organism>
<evidence type="ECO:0008006" key="4">
    <source>
        <dbReference type="Google" id="ProtNLM"/>
    </source>
</evidence>
<keyword evidence="2" id="KW-0501">Molybdenum cofactor biosynthesis</keyword>
<evidence type="ECO:0000256" key="1">
    <source>
        <dbReference type="ARBA" id="ARBA00022490"/>
    </source>
</evidence>
<sequence length="238" mass="26583">MAELRKVKIHRILDCHREVCFDLVTSEAEVVIRLNGEVYRSLYCLPTHLEELARGHLISEGICHSSNIKGIEVKPDGSKFAIAVTVGRRNSVKMKEVNSQAKITVTEIWDAIKKLDEDSLLFKETGGTHIAQIRNQRSYIFVEDVSRHCAIDKVIGLAFGTKMDLANSALVTSSRQTKSTVVKAARVQIPVIVSISAPTSLAIEAAQKFGIALIGFARGHRFNIYSHEWRVIDKYICH</sequence>
<gene>
    <name evidence="3" type="ORF">S06H3_04574</name>
</gene>
<evidence type="ECO:0000256" key="2">
    <source>
        <dbReference type="ARBA" id="ARBA00023150"/>
    </source>
</evidence>